<gene>
    <name evidence="2" type="ORF">A0U91_10290</name>
</gene>
<dbReference type="STRING" id="1076596.A0U91_10290"/>
<dbReference type="KEGG" id="aper:A0U91_10290"/>
<evidence type="ECO:0000313" key="2">
    <source>
        <dbReference type="EMBL" id="AQT05203.1"/>
    </source>
</evidence>
<feature type="region of interest" description="Disordered" evidence="1">
    <location>
        <begin position="61"/>
        <end position="81"/>
    </location>
</feature>
<evidence type="ECO:0000256" key="1">
    <source>
        <dbReference type="SAM" id="MobiDB-lite"/>
    </source>
</evidence>
<dbReference type="AlphaFoldDB" id="A0A1U9LFG1"/>
<protein>
    <submittedName>
        <fullName evidence="2">Uncharacterized protein</fullName>
    </submittedName>
</protein>
<name>A0A1U9LFG1_9PROT</name>
<dbReference type="Proteomes" id="UP000189055">
    <property type="component" value="Chromosome"/>
</dbReference>
<evidence type="ECO:0000313" key="3">
    <source>
        <dbReference type="Proteomes" id="UP000189055"/>
    </source>
</evidence>
<proteinExistence type="predicted"/>
<accession>A0A1U9LFG1</accession>
<sequence length="81" mass="8535">MWCCAALSATPHAQVMPLVTTAGPSDFAGLKWGVKAAPASFSPSRRPCFASGNNLKNEITRPRRQPRLPRCVGKAEGGPAS</sequence>
<reference evidence="2 3" key="1">
    <citation type="submission" date="2016-03" db="EMBL/GenBank/DDBJ databases">
        <title>Acetic acid bacteria sequencing.</title>
        <authorList>
            <person name="Brandt J."/>
            <person name="Jakob F."/>
            <person name="Vogel R.F."/>
        </authorList>
    </citation>
    <scope>NUCLEOTIDE SEQUENCE [LARGE SCALE GENOMIC DNA]</scope>
    <source>
        <strain evidence="2 3">TMW2.1084</strain>
    </source>
</reference>
<dbReference type="EMBL" id="CP014687">
    <property type="protein sequence ID" value="AQT05203.1"/>
    <property type="molecule type" value="Genomic_DNA"/>
</dbReference>
<organism evidence="2 3">
    <name type="scientific">Acetobacter persici</name>
    <dbReference type="NCBI Taxonomy" id="1076596"/>
    <lineage>
        <taxon>Bacteria</taxon>
        <taxon>Pseudomonadati</taxon>
        <taxon>Pseudomonadota</taxon>
        <taxon>Alphaproteobacteria</taxon>
        <taxon>Acetobacterales</taxon>
        <taxon>Acetobacteraceae</taxon>
        <taxon>Acetobacter</taxon>
    </lineage>
</organism>